<dbReference type="AlphaFoldDB" id="A0A6A7RSN1"/>
<protein>
    <submittedName>
        <fullName evidence="3">Phage major capsid protein</fullName>
    </submittedName>
</protein>
<gene>
    <name evidence="3" type="ORF">CRU78_08455</name>
</gene>
<accession>A0A6A7RSN1</accession>
<comment type="caution">
    <text evidence="3">The sequence shown here is derived from an EMBL/GenBank/DDBJ whole genome shotgun (WGS) entry which is preliminary data.</text>
</comment>
<proteinExistence type="predicted"/>
<comment type="subcellular location">
    <subcellularLocation>
        <location evidence="1">Virion</location>
    </subcellularLocation>
</comment>
<sequence length="251" mass="26911">MSKQLRELQARKTTLVKEARGLTDLAASENRDLTDDEVSAFDALRNRIDAASAAIDREAALIADEARIGVDHVIGPIVTDNREADPRRGFGSVGEFMQAVYQADKPGQSIDARLLLGGIGAAAPSNYGNEAVGQDGGFLVPPQFSQEIFKLSLGEDSLLPLTDNVEISGNSMAFPKDETTPWGTNGIRAYWQGEAASGTPTKPVLGLATLRLKKLMALVPTTDELLDDANALTSYLPEKVAVSIRWKANES</sequence>
<name>A0A6A7RSN1_9PROT</name>
<feature type="non-terminal residue" evidence="3">
    <location>
        <position position="251"/>
    </location>
</feature>
<evidence type="ECO:0000313" key="3">
    <source>
        <dbReference type="EMBL" id="MQM30551.1"/>
    </source>
</evidence>
<dbReference type="InterPro" id="IPR024455">
    <property type="entry name" value="Phage_capsid"/>
</dbReference>
<reference evidence="3 4" key="1">
    <citation type="submission" date="2017-09" db="EMBL/GenBank/DDBJ databases">
        <title>Metagenomic Analysis Reveals Denitrifying Candidatus Accumulibacter and Flanking Population as a Source of N2O.</title>
        <authorList>
            <person name="Gao H."/>
            <person name="Mao Y."/>
            <person name="Zhao X."/>
            <person name="Liu W.-T."/>
            <person name="Zhang T."/>
            <person name="Wells G."/>
        </authorList>
    </citation>
    <scope>NUCLEOTIDE SEQUENCE [LARGE SCALE GENOMIC DNA]</scope>
    <source>
        <strain evidence="3">CANDO_2_IC</strain>
    </source>
</reference>
<evidence type="ECO:0000256" key="1">
    <source>
        <dbReference type="ARBA" id="ARBA00004328"/>
    </source>
</evidence>
<evidence type="ECO:0000259" key="2">
    <source>
        <dbReference type="Pfam" id="PF05065"/>
    </source>
</evidence>
<dbReference type="Proteomes" id="UP000342300">
    <property type="component" value="Unassembled WGS sequence"/>
</dbReference>
<feature type="domain" description="Phage capsid-like C-terminal" evidence="2">
    <location>
        <begin position="136"/>
        <end position="250"/>
    </location>
</feature>
<dbReference type="InterPro" id="IPR054612">
    <property type="entry name" value="Phage_capsid-like_C"/>
</dbReference>
<dbReference type="NCBIfam" id="TIGR01554">
    <property type="entry name" value="major_cap_HK97"/>
    <property type="match status" value="1"/>
</dbReference>
<dbReference type="Pfam" id="PF05065">
    <property type="entry name" value="Phage_capsid"/>
    <property type="match status" value="1"/>
</dbReference>
<dbReference type="SUPFAM" id="SSF56563">
    <property type="entry name" value="Major capsid protein gp5"/>
    <property type="match status" value="1"/>
</dbReference>
<evidence type="ECO:0000313" key="4">
    <source>
        <dbReference type="Proteomes" id="UP000342300"/>
    </source>
</evidence>
<organism evidence="3 4">
    <name type="scientific">Candidatus Accumulibacter phosphatis</name>
    <dbReference type="NCBI Taxonomy" id="327160"/>
    <lineage>
        <taxon>Bacteria</taxon>
        <taxon>Pseudomonadati</taxon>
        <taxon>Pseudomonadota</taxon>
        <taxon>Betaproteobacteria</taxon>
        <taxon>Candidatus Accumulibacter</taxon>
    </lineage>
</organism>
<dbReference type="EMBL" id="PDHS01000186">
    <property type="protein sequence ID" value="MQM30551.1"/>
    <property type="molecule type" value="Genomic_DNA"/>
</dbReference>